<sequence length="51" mass="5938">MKGKDTVERFKKFGRKKMLQANYVTALLNITKKKPKTSLRKLTIELQAKTN</sequence>
<dbReference type="RefSeq" id="XP_024329481.1">
    <property type="nucleotide sequence ID" value="XM_024474857.1"/>
</dbReference>
<organism evidence="1 2">
    <name type="scientific">Vairimorpha ceranae</name>
    <dbReference type="NCBI Taxonomy" id="40302"/>
    <lineage>
        <taxon>Eukaryota</taxon>
        <taxon>Fungi</taxon>
        <taxon>Fungi incertae sedis</taxon>
        <taxon>Microsporidia</taxon>
        <taxon>Nosematidae</taxon>
        <taxon>Vairimorpha</taxon>
    </lineage>
</organism>
<dbReference type="EMBL" id="JPQZ01000263">
    <property type="protein sequence ID" value="KKO73739.1"/>
    <property type="molecule type" value="Genomic_DNA"/>
</dbReference>
<dbReference type="AlphaFoldDB" id="A0A0F9Z745"/>
<keyword evidence="2" id="KW-1185">Reference proteome</keyword>
<reference evidence="1 2" key="1">
    <citation type="journal article" date="2015" name="Environ. Microbiol.">
        <title>Genome analyses suggest the presence of polyploidy and recent human-driven expansions in eight global populations of the honeybee pathogen Nosema ceranae.</title>
        <authorList>
            <person name="Pelin A."/>
            <person name="Selman M."/>
            <person name="Aris-Brosou S."/>
            <person name="Farinelli L."/>
            <person name="Corradi N."/>
        </authorList>
    </citation>
    <scope>NUCLEOTIDE SEQUENCE [LARGE SCALE GENOMIC DNA]</scope>
    <source>
        <strain evidence="1 2">PA08 1199</strain>
    </source>
</reference>
<name>A0A0F9Z745_9MICR</name>
<evidence type="ECO:0000313" key="2">
    <source>
        <dbReference type="Proteomes" id="UP000034350"/>
    </source>
</evidence>
<dbReference type="GeneID" id="36319785"/>
<accession>A0A0F9Z745</accession>
<evidence type="ECO:0000313" key="1">
    <source>
        <dbReference type="EMBL" id="KKO73739.1"/>
    </source>
</evidence>
<dbReference type="VEuPathDB" id="MicrosporidiaDB:AAJ76_2640001460"/>
<dbReference type="Proteomes" id="UP000034350">
    <property type="component" value="Unassembled WGS sequence"/>
</dbReference>
<comment type="caution">
    <text evidence="1">The sequence shown here is derived from an EMBL/GenBank/DDBJ whole genome shotgun (WGS) entry which is preliminary data.</text>
</comment>
<proteinExistence type="predicted"/>
<protein>
    <submittedName>
        <fullName evidence="1">Uncharacterized protein</fullName>
    </submittedName>
</protein>
<gene>
    <name evidence="1" type="ORF">AAJ76_2640001460</name>
</gene>